<name>F7XPV0_METZD</name>
<dbReference type="HOGENOM" id="CLU_2103558_0_0_2"/>
<dbReference type="SUPFAM" id="SSF50346">
    <property type="entry name" value="PRC-barrel domain"/>
    <property type="match status" value="1"/>
</dbReference>
<dbReference type="EMBL" id="CP002101">
    <property type="protein sequence ID" value="AEH61471.1"/>
    <property type="molecule type" value="Genomic_DNA"/>
</dbReference>
<evidence type="ECO:0000259" key="2">
    <source>
        <dbReference type="Pfam" id="PF05239"/>
    </source>
</evidence>
<dbReference type="RefSeq" id="WP_013898907.1">
    <property type="nucleotide sequence ID" value="NC_015676.1"/>
</dbReference>
<dbReference type="InterPro" id="IPR014747">
    <property type="entry name" value="Bac_photo_RC_H_C"/>
</dbReference>
<dbReference type="AlphaFoldDB" id="F7XPV0"/>
<protein>
    <submittedName>
        <fullName evidence="3">PRC-barrel domain protein</fullName>
    </submittedName>
</protein>
<proteinExistence type="predicted"/>
<dbReference type="Gene3D" id="3.90.50.10">
    <property type="entry name" value="Photosynthetic Reaction Center, subunit H, domain 2"/>
    <property type="match status" value="1"/>
</dbReference>
<dbReference type="Pfam" id="PF05239">
    <property type="entry name" value="PRC"/>
    <property type="match status" value="1"/>
</dbReference>
<dbReference type="Proteomes" id="UP000006622">
    <property type="component" value="Chromosome"/>
</dbReference>
<accession>F7XPV0</accession>
<keyword evidence="4" id="KW-1185">Reference proteome</keyword>
<evidence type="ECO:0000313" key="3">
    <source>
        <dbReference type="EMBL" id="AEH61471.1"/>
    </source>
</evidence>
<dbReference type="InterPro" id="IPR011033">
    <property type="entry name" value="PRC_barrel-like_sf"/>
</dbReference>
<feature type="compositionally biased region" description="Basic and acidic residues" evidence="1">
    <location>
        <begin position="11"/>
        <end position="22"/>
    </location>
</feature>
<dbReference type="GO" id="GO:0019684">
    <property type="term" value="P:photosynthesis, light reaction"/>
    <property type="evidence" value="ECO:0007669"/>
    <property type="project" value="InterPro"/>
</dbReference>
<dbReference type="OrthoDB" id="139204at2157"/>
<evidence type="ECO:0000256" key="1">
    <source>
        <dbReference type="SAM" id="MobiDB-lite"/>
    </source>
</evidence>
<organism evidence="3 4">
    <name type="scientific">Methanosalsum zhilinae (strain DSM 4017 / NBRC 107636 / OCM 62 / WeN5)</name>
    <name type="common">Methanohalophilus zhilinae</name>
    <dbReference type="NCBI Taxonomy" id="679901"/>
    <lineage>
        <taxon>Archaea</taxon>
        <taxon>Methanobacteriati</taxon>
        <taxon>Methanobacteriota</taxon>
        <taxon>Stenosarchaea group</taxon>
        <taxon>Methanomicrobia</taxon>
        <taxon>Methanosarcinales</taxon>
        <taxon>Methanosarcinaceae</taxon>
        <taxon>Methanosalsum</taxon>
    </lineage>
</organism>
<dbReference type="KEGG" id="mzh:Mzhil_1635"/>
<gene>
    <name evidence="3" type="ordered locus">Mzhil_1635</name>
</gene>
<dbReference type="InterPro" id="IPR027275">
    <property type="entry name" value="PRC-brl_dom"/>
</dbReference>
<feature type="domain" description="PRC-barrel" evidence="2">
    <location>
        <begin position="5"/>
        <end position="70"/>
    </location>
</feature>
<dbReference type="GeneID" id="10823275"/>
<sequence length="115" mass="13247">MTKPEMLSAESIKKDPIKDSSGKEIGKFIDFMVDMEKNTIPYVIVSLNIREGYVGVPWEIFKKGDGHYFLPDVDNSKLMDAPGFPENEWPDVTIRDFEERVNEHFGTRAFGRKMT</sequence>
<evidence type="ECO:0000313" key="4">
    <source>
        <dbReference type="Proteomes" id="UP000006622"/>
    </source>
</evidence>
<feature type="region of interest" description="Disordered" evidence="1">
    <location>
        <begin position="1"/>
        <end position="22"/>
    </location>
</feature>
<reference evidence="3" key="1">
    <citation type="submission" date="2010-07" db="EMBL/GenBank/DDBJ databases">
        <title>The complete genome of Methanosalsum zhilinae DSM 4017.</title>
        <authorList>
            <consortium name="US DOE Joint Genome Institute (JGI-PGF)"/>
            <person name="Lucas S."/>
            <person name="Copeland A."/>
            <person name="Lapidus A."/>
            <person name="Glavina del Rio T."/>
            <person name="Dalin E."/>
            <person name="Tice H."/>
            <person name="Bruce D."/>
            <person name="Goodwin L."/>
            <person name="Pitluck S."/>
            <person name="Kyrpides N."/>
            <person name="Mavromatis K."/>
            <person name="Ovchinnikova G."/>
            <person name="Daligault H."/>
            <person name="Detter J.C."/>
            <person name="Han C."/>
            <person name="Tapia R."/>
            <person name="Larimer F."/>
            <person name="Land M."/>
            <person name="Hauser L."/>
            <person name="Markowitz V."/>
            <person name="Cheng J.-F."/>
            <person name="Hugenholtz P."/>
            <person name="Woyke T."/>
            <person name="Wu D."/>
            <person name="Spring S."/>
            <person name="Schueler E."/>
            <person name="Brambilla E."/>
            <person name="Klenk H.-P."/>
            <person name="Eisen J.A."/>
        </authorList>
    </citation>
    <scope>NUCLEOTIDE SEQUENCE</scope>
    <source>
        <strain evidence="3">DSM 4017</strain>
    </source>
</reference>
<dbReference type="STRING" id="679901.Mzhil_1635"/>